<dbReference type="Proteomes" id="UP000265520">
    <property type="component" value="Unassembled WGS sequence"/>
</dbReference>
<proteinExistence type="predicted"/>
<evidence type="ECO:0000313" key="2">
    <source>
        <dbReference type="Proteomes" id="UP000265520"/>
    </source>
</evidence>
<comment type="caution">
    <text evidence="1">The sequence shown here is derived from an EMBL/GenBank/DDBJ whole genome shotgun (WGS) entry which is preliminary data.</text>
</comment>
<organism evidence="1 2">
    <name type="scientific">Trifolium medium</name>
    <dbReference type="NCBI Taxonomy" id="97028"/>
    <lineage>
        <taxon>Eukaryota</taxon>
        <taxon>Viridiplantae</taxon>
        <taxon>Streptophyta</taxon>
        <taxon>Embryophyta</taxon>
        <taxon>Tracheophyta</taxon>
        <taxon>Spermatophyta</taxon>
        <taxon>Magnoliopsida</taxon>
        <taxon>eudicotyledons</taxon>
        <taxon>Gunneridae</taxon>
        <taxon>Pentapetalae</taxon>
        <taxon>rosids</taxon>
        <taxon>fabids</taxon>
        <taxon>Fabales</taxon>
        <taxon>Fabaceae</taxon>
        <taxon>Papilionoideae</taxon>
        <taxon>50 kb inversion clade</taxon>
        <taxon>NPAAA clade</taxon>
        <taxon>Hologalegina</taxon>
        <taxon>IRL clade</taxon>
        <taxon>Trifolieae</taxon>
        <taxon>Trifolium</taxon>
    </lineage>
</organism>
<dbReference type="EMBL" id="LXQA010032665">
    <property type="protein sequence ID" value="MCH96567.1"/>
    <property type="molecule type" value="Genomic_DNA"/>
</dbReference>
<accession>A0A392N9Q4</accession>
<name>A0A392N9Q4_9FABA</name>
<protein>
    <submittedName>
        <fullName evidence="1">Uncharacterized protein</fullName>
    </submittedName>
</protein>
<reference evidence="1 2" key="1">
    <citation type="journal article" date="2018" name="Front. Plant Sci.">
        <title>Red Clover (Trifolium pratense) and Zigzag Clover (T. medium) - A Picture of Genomic Similarities and Differences.</title>
        <authorList>
            <person name="Dluhosova J."/>
            <person name="Istvanek J."/>
            <person name="Nedelnik J."/>
            <person name="Repkova J."/>
        </authorList>
    </citation>
    <scope>NUCLEOTIDE SEQUENCE [LARGE SCALE GENOMIC DNA]</scope>
    <source>
        <strain evidence="2">cv. 10/8</strain>
        <tissue evidence="1">Leaf</tissue>
    </source>
</reference>
<sequence>MTLTIARNPKHQNLHEEAAAAGGSNGLISYQSPTTNPQKLVALNYDGPTNEPSKYICVKSYQGHPIVVPIVRVPNIPHVYHGRPCRPPP</sequence>
<evidence type="ECO:0000313" key="1">
    <source>
        <dbReference type="EMBL" id="MCH96567.1"/>
    </source>
</evidence>
<keyword evidence="2" id="KW-1185">Reference proteome</keyword>
<dbReference type="AlphaFoldDB" id="A0A392N9Q4"/>